<dbReference type="InterPro" id="IPR029044">
    <property type="entry name" value="Nucleotide-diphossugar_trans"/>
</dbReference>
<keyword evidence="2" id="KW-0808">Transferase</keyword>
<dbReference type="GO" id="GO:0016740">
    <property type="term" value="F:transferase activity"/>
    <property type="evidence" value="ECO:0007669"/>
    <property type="project" value="UniProtKB-KW"/>
</dbReference>
<gene>
    <name evidence="2" type="ORF">C5B42_00840</name>
</gene>
<reference evidence="2 3" key="1">
    <citation type="submission" date="2018-02" db="EMBL/GenBank/DDBJ databases">
        <title>Genomic Reconstructions from Amazon Rainforest and Pasture Soil Reveal Novel Insights into the Physiology of Candidate Phyla in Tropical Sites.</title>
        <authorList>
            <person name="Kroeger M.E."/>
            <person name="Delmont T."/>
            <person name="Eren A.M."/>
            <person name="Guo J."/>
            <person name="Meyer K.M."/>
            <person name="Khan K."/>
            <person name="Rodrigues J.L.M."/>
            <person name="Bohannan B.J.M."/>
            <person name="Tringe S."/>
            <person name="Borges C.D."/>
            <person name="Tiedje J."/>
            <person name="Tsai S.M."/>
            <person name="Nusslein K."/>
        </authorList>
    </citation>
    <scope>NUCLEOTIDE SEQUENCE [LARGE SCALE GENOMIC DNA]</scope>
    <source>
        <strain evidence="2">Amazon FNV 2010 28 9</strain>
    </source>
</reference>
<dbReference type="Pfam" id="PF00535">
    <property type="entry name" value="Glycos_transf_2"/>
    <property type="match status" value="1"/>
</dbReference>
<dbReference type="GO" id="GO:0006487">
    <property type="term" value="P:protein N-linked glycosylation"/>
    <property type="evidence" value="ECO:0007669"/>
    <property type="project" value="TreeGrafter"/>
</dbReference>
<accession>A0A317JV28</accession>
<protein>
    <submittedName>
        <fullName evidence="2">Glycosyl transferase</fullName>
    </submittedName>
</protein>
<proteinExistence type="predicted"/>
<organism evidence="2 3">
    <name type="scientific">Candidatus Cerribacteria bacterium 'Amazon FNV 2010 28 9'</name>
    <dbReference type="NCBI Taxonomy" id="2081795"/>
    <lineage>
        <taxon>Bacteria</taxon>
        <taxon>Candidatus Cerribacteria</taxon>
    </lineage>
</organism>
<name>A0A317JV28_9BACT</name>
<dbReference type="InterPro" id="IPR001173">
    <property type="entry name" value="Glyco_trans_2-like"/>
</dbReference>
<feature type="domain" description="Glycosyltransferase 2-like" evidence="1">
    <location>
        <begin position="4"/>
        <end position="170"/>
    </location>
</feature>
<dbReference type="EMBL" id="PSRQ01000014">
    <property type="protein sequence ID" value="PWU24050.1"/>
    <property type="molecule type" value="Genomic_DNA"/>
</dbReference>
<dbReference type="AlphaFoldDB" id="A0A317JV28"/>
<sequence length="249" mass="27739">MYLSVILPSFNEIKNIQSGVLEEVYSYLLKQDYSFELILSDDGSRDGTVEALQAFAKGKPQVRVLANAHRTKGPTVISGLLVAKGEYRLFSDFDQATPISEVAKLLAQTPKHDVVIGSREGKGASRKKEPFHRHLMGRVFNAAVQSIALPGIWDTQCGFKLFSAQAAKELCPKVVVYGESDQKGAFTGAFDVELLYLAQKFGYSIAEVPVSWKYVKTNRVDPIKDSIHMFIDILRIRLADMQGKYDSKK</sequence>
<dbReference type="Proteomes" id="UP000246104">
    <property type="component" value="Unassembled WGS sequence"/>
</dbReference>
<dbReference type="Gene3D" id="3.90.550.10">
    <property type="entry name" value="Spore Coat Polysaccharide Biosynthesis Protein SpsA, Chain A"/>
    <property type="match status" value="1"/>
</dbReference>
<evidence type="ECO:0000313" key="2">
    <source>
        <dbReference type="EMBL" id="PWU24050.1"/>
    </source>
</evidence>
<dbReference type="SUPFAM" id="SSF53448">
    <property type="entry name" value="Nucleotide-diphospho-sugar transferases"/>
    <property type="match status" value="1"/>
</dbReference>
<evidence type="ECO:0000259" key="1">
    <source>
        <dbReference type="Pfam" id="PF00535"/>
    </source>
</evidence>
<comment type="caution">
    <text evidence="2">The sequence shown here is derived from an EMBL/GenBank/DDBJ whole genome shotgun (WGS) entry which is preliminary data.</text>
</comment>
<evidence type="ECO:0000313" key="3">
    <source>
        <dbReference type="Proteomes" id="UP000246104"/>
    </source>
</evidence>
<dbReference type="PANTHER" id="PTHR10859:SF91">
    <property type="entry name" value="DOLICHYL-PHOSPHATE BETA-GLUCOSYLTRANSFERASE"/>
    <property type="match status" value="1"/>
</dbReference>
<dbReference type="PANTHER" id="PTHR10859">
    <property type="entry name" value="GLYCOSYL TRANSFERASE"/>
    <property type="match status" value="1"/>
</dbReference>